<evidence type="ECO:0000313" key="5">
    <source>
        <dbReference type="RefSeq" id="XP_024223067.1"/>
    </source>
</evidence>
<dbReference type="SUPFAM" id="SSF53590">
    <property type="entry name" value="Nucleoside hydrolase"/>
    <property type="match status" value="1"/>
</dbReference>
<comment type="similarity">
    <text evidence="1">Belongs to the IUNH family.</text>
</comment>
<dbReference type="InterPro" id="IPR052775">
    <property type="entry name" value="IUN_hydrolase"/>
</dbReference>
<dbReference type="PANTHER" id="PTHR46190">
    <property type="entry name" value="SI:CH211-201H21.5-RELATED"/>
    <property type="match status" value="1"/>
</dbReference>
<dbReference type="GeneID" id="100745857"/>
<gene>
    <name evidence="4 5" type="primary">LOC100745857</name>
</gene>
<protein>
    <submittedName>
        <fullName evidence="4 5">Inosine-uridine preferring nucleoside hydrolase isoform X1</fullName>
    </submittedName>
</protein>
<reference evidence="4 5" key="1">
    <citation type="submission" date="2025-04" db="UniProtKB">
        <authorList>
            <consortium name="RefSeq"/>
        </authorList>
    </citation>
    <scope>IDENTIFICATION</scope>
</reference>
<dbReference type="Pfam" id="PF01156">
    <property type="entry name" value="IU_nuc_hydro"/>
    <property type="match status" value="1"/>
</dbReference>
<organism evidence="3 5">
    <name type="scientific">Bombus impatiens</name>
    <name type="common">Bumblebee</name>
    <dbReference type="NCBI Taxonomy" id="132113"/>
    <lineage>
        <taxon>Eukaryota</taxon>
        <taxon>Metazoa</taxon>
        <taxon>Ecdysozoa</taxon>
        <taxon>Arthropoda</taxon>
        <taxon>Hexapoda</taxon>
        <taxon>Insecta</taxon>
        <taxon>Pterygota</taxon>
        <taxon>Neoptera</taxon>
        <taxon>Endopterygota</taxon>
        <taxon>Hymenoptera</taxon>
        <taxon>Apocrita</taxon>
        <taxon>Aculeata</taxon>
        <taxon>Apoidea</taxon>
        <taxon>Anthophila</taxon>
        <taxon>Apidae</taxon>
        <taxon>Bombus</taxon>
        <taxon>Pyrobombus</taxon>
    </lineage>
</organism>
<dbReference type="GO" id="GO:0016799">
    <property type="term" value="F:hydrolase activity, hydrolyzing N-glycosyl compounds"/>
    <property type="evidence" value="ECO:0007669"/>
    <property type="project" value="InterPro"/>
</dbReference>
<keyword evidence="3" id="KW-1185">Reference proteome</keyword>
<keyword evidence="4 5" id="KW-0378">Hydrolase</keyword>
<evidence type="ECO:0000256" key="1">
    <source>
        <dbReference type="ARBA" id="ARBA00009176"/>
    </source>
</evidence>
<dbReference type="PANTHER" id="PTHR46190:SF1">
    <property type="entry name" value="SI:CH211-201H21.5"/>
    <property type="match status" value="1"/>
</dbReference>
<dbReference type="Gene3D" id="3.90.245.10">
    <property type="entry name" value="Ribonucleoside hydrolase-like"/>
    <property type="match status" value="1"/>
</dbReference>
<evidence type="ECO:0000313" key="4">
    <source>
        <dbReference type="RefSeq" id="XP_003489122.1"/>
    </source>
</evidence>
<proteinExistence type="inferred from homology"/>
<evidence type="ECO:0000259" key="2">
    <source>
        <dbReference type="Pfam" id="PF01156"/>
    </source>
</evidence>
<dbReference type="InterPro" id="IPR036452">
    <property type="entry name" value="Ribo_hydro-like"/>
</dbReference>
<dbReference type="InterPro" id="IPR001910">
    <property type="entry name" value="Inosine/uridine_hydrolase_dom"/>
</dbReference>
<feature type="domain" description="Inosine/uridine-preferring nucleoside hydrolase" evidence="2">
    <location>
        <begin position="6"/>
        <end position="306"/>
    </location>
</feature>
<dbReference type="RefSeq" id="XP_003489122.1">
    <property type="nucleotide sequence ID" value="XM_003489074.4"/>
</dbReference>
<name>A0A6P6FCI1_BOMIM</name>
<dbReference type="AlphaFoldDB" id="A0A6P6FCI1"/>
<dbReference type="OrthoDB" id="432381at2759"/>
<dbReference type="RefSeq" id="XP_024223067.1">
    <property type="nucleotide sequence ID" value="XM_024367299.2"/>
</dbReference>
<dbReference type="Proteomes" id="UP000515180">
    <property type="component" value="Unplaced"/>
</dbReference>
<dbReference type="KEGG" id="bim:100745857"/>
<sequence>MAETKVIIDCDAGIDDALALIILIAAHKQKKIQIEAITCVNGNTTVDNVVKNVFRTLDVCKATDIPVYQGAYAPLVCIKNAVQDHYHGIDGFGDVYNTQIDTSKLEHEHAAYALNKIVSKHPNEVNVLCIGPLTNIALAIKMYPQFVDHVKEFYIMGGNATAQGNITPQAEFNFYMDPESVHIVFNNNKNPLRLLPWETCLKSCISHEWRRDVLGKMDKPCIQLINDIEYAYQKTRKRRFPNYITCDAILAAILLKPEIAQNVVPYHADIELNGTRTRGQVVLDHLLLNEPNVLLIQDFDSESFKKLLIFSVDNLDYNMTNI</sequence>
<dbReference type="OMA" id="NWRLKEF"/>
<accession>A0A6P6FCI1</accession>
<evidence type="ECO:0000313" key="3">
    <source>
        <dbReference type="Proteomes" id="UP000515180"/>
    </source>
</evidence>